<keyword evidence="2" id="KW-1185">Reference proteome</keyword>
<proteinExistence type="predicted"/>
<reference evidence="1" key="1">
    <citation type="submission" date="2022-07" db="EMBL/GenBank/DDBJ databases">
        <title>Phylogenomic reconstructions and comparative analyses of Kickxellomycotina fungi.</title>
        <authorList>
            <person name="Reynolds N.K."/>
            <person name="Stajich J.E."/>
            <person name="Barry K."/>
            <person name="Grigoriev I.V."/>
            <person name="Crous P."/>
            <person name="Smith M.E."/>
        </authorList>
    </citation>
    <scope>NUCLEOTIDE SEQUENCE</scope>
    <source>
        <strain evidence="1">RSA 567</strain>
    </source>
</reference>
<dbReference type="EMBL" id="JANBQB010000113">
    <property type="protein sequence ID" value="KAJ1981740.1"/>
    <property type="molecule type" value="Genomic_DNA"/>
</dbReference>
<protein>
    <submittedName>
        <fullName evidence="1">Uncharacterized protein</fullName>
    </submittedName>
</protein>
<dbReference type="Proteomes" id="UP001151582">
    <property type="component" value="Unassembled WGS sequence"/>
</dbReference>
<accession>A0A9W8B2N2</accession>
<comment type="caution">
    <text evidence="1">The sequence shown here is derived from an EMBL/GenBank/DDBJ whole genome shotgun (WGS) entry which is preliminary data.</text>
</comment>
<dbReference type="AlphaFoldDB" id="A0A9W8B2N2"/>
<name>A0A9W8B2N2_9FUNG</name>
<evidence type="ECO:0000313" key="1">
    <source>
        <dbReference type="EMBL" id="KAJ1981740.1"/>
    </source>
</evidence>
<organism evidence="1 2">
    <name type="scientific">Dimargaris verticillata</name>
    <dbReference type="NCBI Taxonomy" id="2761393"/>
    <lineage>
        <taxon>Eukaryota</taxon>
        <taxon>Fungi</taxon>
        <taxon>Fungi incertae sedis</taxon>
        <taxon>Zoopagomycota</taxon>
        <taxon>Kickxellomycotina</taxon>
        <taxon>Dimargaritomycetes</taxon>
        <taxon>Dimargaritales</taxon>
        <taxon>Dimargaritaceae</taxon>
        <taxon>Dimargaris</taxon>
    </lineage>
</organism>
<sequence>MRRTGVNDDNIVAEDLLGLSEPLPMVYASQYYEDEFKHNILTRFAQLQSLDDVLVHLVIASQADDTVSAFVTSQLYILMETLDNHATQGTDATAQAFNDAGIVSEYFELLKEDALQGSDEGDTHFYERACEILHELVAPYLAVQAQGITVRYSEQVARYSGSQLTPDSMFAYSLVQAIADMGLAPTQNDDVLVRDTAQRITVESPQELAQEFVVGLFRSRAMILKKPM</sequence>
<gene>
    <name evidence="1" type="ORF">H4R34_001953</name>
</gene>
<evidence type="ECO:0000313" key="2">
    <source>
        <dbReference type="Proteomes" id="UP001151582"/>
    </source>
</evidence>
<dbReference type="OrthoDB" id="10407728at2759"/>